<evidence type="ECO:0000256" key="2">
    <source>
        <dbReference type="ARBA" id="ARBA00022630"/>
    </source>
</evidence>
<organism evidence="10 11">
    <name type="scientific">Pseudaminobacter soli</name>
    <name type="common">ex Li et al. 2025</name>
    <dbReference type="NCBI Taxonomy" id="1295366"/>
    <lineage>
        <taxon>Bacteria</taxon>
        <taxon>Pseudomonadati</taxon>
        <taxon>Pseudomonadota</taxon>
        <taxon>Alphaproteobacteria</taxon>
        <taxon>Hyphomicrobiales</taxon>
        <taxon>Phyllobacteriaceae</taxon>
        <taxon>Pseudaminobacter</taxon>
    </lineage>
</organism>
<dbReference type="InterPro" id="IPR016167">
    <property type="entry name" value="FAD-bd_PCMH_sub1"/>
</dbReference>
<dbReference type="InterPro" id="IPR005107">
    <property type="entry name" value="CO_DH_flav_C"/>
</dbReference>
<evidence type="ECO:0000313" key="11">
    <source>
        <dbReference type="Proteomes" id="UP000240653"/>
    </source>
</evidence>
<dbReference type="PROSITE" id="PS51387">
    <property type="entry name" value="FAD_PCMH"/>
    <property type="match status" value="1"/>
</dbReference>
<dbReference type="Gene3D" id="3.30.390.50">
    <property type="entry name" value="CO dehydrogenase flavoprotein, C-terminal domain"/>
    <property type="match status" value="1"/>
</dbReference>
<dbReference type="SMART" id="SM01092">
    <property type="entry name" value="CO_deh_flav_C"/>
    <property type="match status" value="1"/>
</dbReference>
<dbReference type="Proteomes" id="UP000240653">
    <property type="component" value="Unassembled WGS sequence"/>
</dbReference>
<dbReference type="RefSeq" id="WP_106726454.1">
    <property type="nucleotide sequence ID" value="NZ_PXYL01000016.1"/>
</dbReference>
<sequence length="1122" mass="119947">MTLIGTRTRHVDWQAITDGSAAYAADLHLQDELAAAVLRSPHPHARIISIDTSRARVLPGVHAVLTAADLTKSLYLDYRAIDRDRRILAEDVVRHIGEPVALVAANDAATARRALELIDIRYKRLPVADTVAKALSSSAPAIHPHPETRNVAAHVRRDFGLSPQNSPAPAHSLKGSFTSSRQTHATMETHTVKAHWNPAENCLHVWAPSQNPRLIQRDLAQLFGLEPASVRLHQLAIGGDFGGRTQISSTEALVCALSFATARPVALHQSRAEEFAFTKWRLSWDIDLELGCDAAGKVTTLAARFDVDNGAYNQAGPGEMVYGSVALGSSYRWLGYQAEGRCVYTNKVPASSFRGAGGYAINWALECAIDELAEKAGIDPIDFRLVNAISDEDEVSLTGWQIKSSGLRRCLEAVREGIGWDEKRPQGGKGRGVGVACTIHVTALSRDYMLRSSCALDIDRKGHVTIRSGCGDSGTGQKTLICQTVATILNVAMDQISIVTTDTLATPHDAGAGASRGSFVAVNAAQTLANKVRSDLSAVALAHFGDGNGEVEWAGGEIRKGNHVIALGELALLAGGAAEFYSMQSDYVGQFHDADPSGYEDISPTYSFAAHAVEVEVDERTGSVKVLKVVAAHDSGTILNPLSAKGQVEGGVVMGLGAVLGESLIFEEGRVVNASYADYVLPRPVDSPPVETIFVDVTDKKGPFGSKGLGEIPLITIGPAVSNAIAHATGLRLRCAPHTPDQIVMAARRRDGKPLTAGSIAARPDRWWVEGVRAAYPLGLHRGLRELAENLGGPPIATPIEALHPAETLDQALELLDRESDAAPIAGGTDLLALETQGLPLPGRQLVDVAALDELRGIEARTDGSLRIGSAVTLAELARSEPCGAALRRTAALIATPPIRQTATVGGNLCQTKRCWFFRNGFDCHKRGGATRPCYAVMGDHRFYHAIQDAHRCQAVTPSDLATTLIALDARIEIRSAHAMRHLDVGHLYGGPGETRLTPGEMICAIEIPCEALHRRSAYRKLALWQGAFAIATACVSAKVSDDALVSELRVVLGGASSVPQRISSIERRLTGRRPDSALIKESVGSWLRKTHPLPGNHWKAFAVADMLEDLLSRALAGKETA</sequence>
<dbReference type="SMART" id="SM01008">
    <property type="entry name" value="Ald_Xan_dh_C"/>
    <property type="match status" value="1"/>
</dbReference>
<name>A0A2P7S334_9HYPH</name>
<comment type="cofactor">
    <cofactor evidence="1">
        <name>Mo-molybdopterin</name>
        <dbReference type="ChEBI" id="CHEBI:71302"/>
    </cofactor>
</comment>
<comment type="cofactor">
    <cofactor evidence="8">
        <name>[2Fe-2S] cluster</name>
        <dbReference type="ChEBI" id="CHEBI:190135"/>
    </cofactor>
</comment>
<dbReference type="InterPro" id="IPR037165">
    <property type="entry name" value="AldOxase/xan_DH_Mopterin-bd_sf"/>
</dbReference>
<proteinExistence type="predicted"/>
<dbReference type="GO" id="GO:0051537">
    <property type="term" value="F:2 iron, 2 sulfur cluster binding"/>
    <property type="evidence" value="ECO:0007669"/>
    <property type="project" value="UniProtKB-KW"/>
</dbReference>
<dbReference type="InterPro" id="IPR000674">
    <property type="entry name" value="Ald_Oxase/Xan_DH_a/b"/>
</dbReference>
<dbReference type="OrthoDB" id="9763985at2"/>
<protein>
    <recommendedName>
        <fullName evidence="9">FAD-binding PCMH-type domain-containing protein</fullName>
    </recommendedName>
</protein>
<dbReference type="GO" id="GO:0071949">
    <property type="term" value="F:FAD binding"/>
    <property type="evidence" value="ECO:0007669"/>
    <property type="project" value="InterPro"/>
</dbReference>
<evidence type="ECO:0000256" key="7">
    <source>
        <dbReference type="ARBA" id="ARBA00023014"/>
    </source>
</evidence>
<dbReference type="GO" id="GO:0016491">
    <property type="term" value="F:oxidoreductase activity"/>
    <property type="evidence" value="ECO:0007669"/>
    <property type="project" value="InterPro"/>
</dbReference>
<dbReference type="Pfam" id="PF01315">
    <property type="entry name" value="Ald_Xan_dh_C"/>
    <property type="match status" value="1"/>
</dbReference>
<dbReference type="Gene3D" id="3.30.365.10">
    <property type="entry name" value="Aldehyde oxidase/xanthine dehydrogenase, molybdopterin binding domain"/>
    <property type="match status" value="4"/>
</dbReference>
<evidence type="ECO:0000256" key="6">
    <source>
        <dbReference type="ARBA" id="ARBA00023004"/>
    </source>
</evidence>
<evidence type="ECO:0000256" key="3">
    <source>
        <dbReference type="ARBA" id="ARBA00022714"/>
    </source>
</evidence>
<dbReference type="SUPFAM" id="SSF55447">
    <property type="entry name" value="CO dehydrogenase flavoprotein C-terminal domain-like"/>
    <property type="match status" value="1"/>
</dbReference>
<dbReference type="AlphaFoldDB" id="A0A2P7S334"/>
<evidence type="ECO:0000259" key="9">
    <source>
        <dbReference type="PROSITE" id="PS51387"/>
    </source>
</evidence>
<dbReference type="SUPFAM" id="SSF56176">
    <property type="entry name" value="FAD-binding/transporter-associated domain-like"/>
    <property type="match status" value="1"/>
</dbReference>
<dbReference type="InterPro" id="IPR036318">
    <property type="entry name" value="FAD-bd_PCMH-like_sf"/>
</dbReference>
<dbReference type="Gene3D" id="3.90.1170.50">
    <property type="entry name" value="Aldehyde oxidase/xanthine dehydrogenase, a/b hammerhead"/>
    <property type="match status" value="1"/>
</dbReference>
<keyword evidence="6" id="KW-0408">Iron</keyword>
<gene>
    <name evidence="10" type="ORF">C7I85_23525</name>
</gene>
<keyword evidence="2" id="KW-0285">Flavoprotein</keyword>
<dbReference type="Gene3D" id="3.30.43.10">
    <property type="entry name" value="Uridine Diphospho-n-acetylenolpyruvylglucosamine Reductase, domain 2"/>
    <property type="match status" value="1"/>
</dbReference>
<dbReference type="Pfam" id="PF03450">
    <property type="entry name" value="CO_deh_flav_C"/>
    <property type="match status" value="1"/>
</dbReference>
<dbReference type="InterPro" id="IPR036856">
    <property type="entry name" value="Ald_Oxase/Xan_DH_a/b_sf"/>
</dbReference>
<dbReference type="SUPFAM" id="SSF54665">
    <property type="entry name" value="CO dehydrogenase molybdoprotein N-domain-like"/>
    <property type="match status" value="1"/>
</dbReference>
<comment type="caution">
    <text evidence="10">The sequence shown here is derived from an EMBL/GenBank/DDBJ whole genome shotgun (WGS) entry which is preliminary data.</text>
</comment>
<feature type="domain" description="FAD-binding PCMH-type" evidence="9">
    <location>
        <begin position="795"/>
        <end position="1013"/>
    </location>
</feature>
<dbReference type="InterPro" id="IPR036683">
    <property type="entry name" value="CO_DH_flav_C_dom_sf"/>
</dbReference>
<evidence type="ECO:0000256" key="4">
    <source>
        <dbReference type="ARBA" id="ARBA00022723"/>
    </source>
</evidence>
<dbReference type="InterPro" id="IPR002346">
    <property type="entry name" value="Mopterin_DH_FAD-bd"/>
</dbReference>
<evidence type="ECO:0000313" key="10">
    <source>
        <dbReference type="EMBL" id="PSJ56859.1"/>
    </source>
</evidence>
<dbReference type="InterPro" id="IPR046867">
    <property type="entry name" value="AldOxase/xan_DH_MoCoBD2"/>
</dbReference>
<dbReference type="InterPro" id="IPR016166">
    <property type="entry name" value="FAD-bd_PCMH"/>
</dbReference>
<evidence type="ECO:0000256" key="5">
    <source>
        <dbReference type="ARBA" id="ARBA00022827"/>
    </source>
</evidence>
<accession>A0A2P7S334</accession>
<dbReference type="InterPro" id="IPR016208">
    <property type="entry name" value="Ald_Oxase/xanthine_DH-like"/>
</dbReference>
<keyword evidence="11" id="KW-1185">Reference proteome</keyword>
<dbReference type="Gene3D" id="3.30.465.10">
    <property type="match status" value="2"/>
</dbReference>
<dbReference type="SUPFAM" id="SSF56003">
    <property type="entry name" value="Molybdenum cofactor-binding domain"/>
    <property type="match status" value="1"/>
</dbReference>
<dbReference type="Pfam" id="PF20256">
    <property type="entry name" value="MoCoBD_2"/>
    <property type="match status" value="1"/>
</dbReference>
<dbReference type="PANTHER" id="PTHR11908">
    <property type="entry name" value="XANTHINE DEHYDROGENASE"/>
    <property type="match status" value="1"/>
</dbReference>
<evidence type="ECO:0000256" key="8">
    <source>
        <dbReference type="ARBA" id="ARBA00034078"/>
    </source>
</evidence>
<reference evidence="10 11" key="1">
    <citation type="submission" date="2018-03" db="EMBL/GenBank/DDBJ databases">
        <title>The draft genome of Mesorhizobium soli JCM 19897.</title>
        <authorList>
            <person name="Li L."/>
            <person name="Liu L."/>
            <person name="Liang L."/>
            <person name="Wang T."/>
            <person name="Zhang X."/>
        </authorList>
    </citation>
    <scope>NUCLEOTIDE SEQUENCE [LARGE SCALE GENOMIC DNA]</scope>
    <source>
        <strain evidence="10 11">JCM 19897</strain>
    </source>
</reference>
<dbReference type="InterPro" id="IPR008274">
    <property type="entry name" value="AldOxase/xan_DH_MoCoBD1"/>
</dbReference>
<keyword evidence="5" id="KW-0274">FAD</keyword>
<dbReference type="GO" id="GO:0005506">
    <property type="term" value="F:iron ion binding"/>
    <property type="evidence" value="ECO:0007669"/>
    <property type="project" value="InterPro"/>
</dbReference>
<keyword evidence="4" id="KW-0479">Metal-binding</keyword>
<keyword evidence="7" id="KW-0411">Iron-sulfur</keyword>
<dbReference type="PANTHER" id="PTHR11908:SF157">
    <property type="entry name" value="XANTHINE DEHYDROGENASE SUBUNIT D-RELATED"/>
    <property type="match status" value="1"/>
</dbReference>
<keyword evidence="3" id="KW-0001">2Fe-2S</keyword>
<dbReference type="Pfam" id="PF02738">
    <property type="entry name" value="MoCoBD_1"/>
    <property type="match status" value="1"/>
</dbReference>
<dbReference type="InterPro" id="IPR016169">
    <property type="entry name" value="FAD-bd_PCMH_sub2"/>
</dbReference>
<dbReference type="Pfam" id="PF00941">
    <property type="entry name" value="FAD_binding_5"/>
    <property type="match status" value="1"/>
</dbReference>
<evidence type="ECO:0000256" key="1">
    <source>
        <dbReference type="ARBA" id="ARBA00001924"/>
    </source>
</evidence>
<dbReference type="EMBL" id="PXYL01000016">
    <property type="protein sequence ID" value="PSJ56859.1"/>
    <property type="molecule type" value="Genomic_DNA"/>
</dbReference>